<comment type="similarity">
    <text evidence="1">Belongs to the AB hydrolase superfamily. Lipase family.</text>
</comment>
<name>A0AAJ6QNU5_9ACAR</name>
<sequence>MPKCFQQLNSNNICSLPRCIVVIVGVGLIRKHRYPVEHFPVLTKDGFLLSLVRIPLSRGIPRSFKTEPGPPVLLVHGIISSADDWVLNTPQNSPGFLLSDAGYDVWLINTRGTPYSKHLKHRRNSKQFWDFSFDEIGNFDIPAAIDFVLHHTGHPQLTILGWSQGTTDIMVTLSLKPQYNHKVKLFVAMAPVANITHLASPMTMLIPFKGLIKKTLDLYNGGGVLPSSRHSRSMYNHMCNSHIRGLCFLPVSVSVGISPHQLNKTRIPVYMAHMPSGTSTKNLIHFVQIRDRREFRRFDYGEPENLWRYGLPFPPKYPLHKISTPMALFWGEGDRLATPQDVSTLRRELRHTIVFDYLVPQSGFAHLDFTIGINAKEVLHDPVLHVINEFNKGLHLGLYRPEIHDTLFEAPVPPFPMPPMTHKNPSGLPIMGIKVASIAMGKPWHQDDEFPPMPHKPLSFFEFLRPPSLDPVHRYHFAGETFAHFDNTMLQGIPEDPRFGSSHGFGSSPPRYALTKPMFAPHRPNKQPGIEIATQVAQNHVEEPPVNYMHGLRPPPPVRNVAKPTVSPEVTPDVTHDLQDISQELPDSSEGESNIDEPRQHLSKLVPAEGHFIDYGLSTKPIAMHPDKNGGFQTDWFPITGNSKKLNVQDLMPSASKAQLSPQLLVGENSREMIKSPASKPLRAI</sequence>
<proteinExistence type="inferred from homology"/>
<dbReference type="Gene3D" id="3.40.50.1820">
    <property type="entry name" value="alpha/beta hydrolase"/>
    <property type="match status" value="1"/>
</dbReference>
<evidence type="ECO:0000313" key="8">
    <source>
        <dbReference type="Proteomes" id="UP000694867"/>
    </source>
</evidence>
<evidence type="ECO:0000256" key="3">
    <source>
        <dbReference type="ARBA" id="ARBA00022801"/>
    </source>
</evidence>
<gene>
    <name evidence="9" type="primary">LOC100900331</name>
</gene>
<evidence type="ECO:0000313" key="9">
    <source>
        <dbReference type="RefSeq" id="XP_003738811.1"/>
    </source>
</evidence>
<feature type="domain" description="Partial AB-hydrolase lipase" evidence="7">
    <location>
        <begin position="28"/>
        <end position="88"/>
    </location>
</feature>
<dbReference type="GO" id="GO:0016042">
    <property type="term" value="P:lipid catabolic process"/>
    <property type="evidence" value="ECO:0007669"/>
    <property type="project" value="UniProtKB-KW"/>
</dbReference>
<dbReference type="FunFam" id="3.40.50.1820:FF:000057">
    <property type="entry name" value="Lipase"/>
    <property type="match status" value="1"/>
</dbReference>
<evidence type="ECO:0000256" key="2">
    <source>
        <dbReference type="ARBA" id="ARBA00022729"/>
    </source>
</evidence>
<dbReference type="InterPro" id="IPR006693">
    <property type="entry name" value="AB_hydrolase_lipase"/>
</dbReference>
<evidence type="ECO:0000259" key="7">
    <source>
        <dbReference type="Pfam" id="PF04083"/>
    </source>
</evidence>
<evidence type="ECO:0000256" key="6">
    <source>
        <dbReference type="ARBA" id="ARBA00023180"/>
    </source>
</evidence>
<accession>A0AAJ6QNU5</accession>
<keyword evidence="2" id="KW-0732">Signal</keyword>
<keyword evidence="5" id="KW-0443">Lipid metabolism</keyword>
<organism evidence="8 9">
    <name type="scientific">Galendromus occidentalis</name>
    <name type="common">western predatory mite</name>
    <dbReference type="NCBI Taxonomy" id="34638"/>
    <lineage>
        <taxon>Eukaryota</taxon>
        <taxon>Metazoa</taxon>
        <taxon>Ecdysozoa</taxon>
        <taxon>Arthropoda</taxon>
        <taxon>Chelicerata</taxon>
        <taxon>Arachnida</taxon>
        <taxon>Acari</taxon>
        <taxon>Parasitiformes</taxon>
        <taxon>Mesostigmata</taxon>
        <taxon>Gamasina</taxon>
        <taxon>Phytoseioidea</taxon>
        <taxon>Phytoseiidae</taxon>
        <taxon>Typhlodrominae</taxon>
        <taxon>Galendromus</taxon>
    </lineage>
</organism>
<dbReference type="KEGG" id="goe:100900331"/>
<dbReference type="Pfam" id="PF04083">
    <property type="entry name" value="Abhydro_lipase"/>
    <property type="match status" value="1"/>
</dbReference>
<dbReference type="SUPFAM" id="SSF53474">
    <property type="entry name" value="alpha/beta-Hydrolases"/>
    <property type="match status" value="1"/>
</dbReference>
<keyword evidence="4" id="KW-0442">Lipid degradation</keyword>
<dbReference type="GeneID" id="100900331"/>
<evidence type="ECO:0000256" key="1">
    <source>
        <dbReference type="ARBA" id="ARBA00010701"/>
    </source>
</evidence>
<dbReference type="Proteomes" id="UP000694867">
    <property type="component" value="Unplaced"/>
</dbReference>
<keyword evidence="8" id="KW-1185">Reference proteome</keyword>
<keyword evidence="3" id="KW-0378">Hydrolase</keyword>
<evidence type="ECO:0000256" key="5">
    <source>
        <dbReference type="ARBA" id="ARBA00023098"/>
    </source>
</evidence>
<dbReference type="GO" id="GO:0016787">
    <property type="term" value="F:hydrolase activity"/>
    <property type="evidence" value="ECO:0007669"/>
    <property type="project" value="UniProtKB-KW"/>
</dbReference>
<dbReference type="PANTHER" id="PTHR11005">
    <property type="entry name" value="LYSOSOMAL ACID LIPASE-RELATED"/>
    <property type="match status" value="1"/>
</dbReference>
<reference evidence="9" key="1">
    <citation type="submission" date="2025-08" db="UniProtKB">
        <authorList>
            <consortium name="RefSeq"/>
        </authorList>
    </citation>
    <scope>IDENTIFICATION</scope>
</reference>
<dbReference type="InterPro" id="IPR029058">
    <property type="entry name" value="AB_hydrolase_fold"/>
</dbReference>
<keyword evidence="6" id="KW-0325">Glycoprotein</keyword>
<dbReference type="AlphaFoldDB" id="A0AAJ6QNU5"/>
<dbReference type="RefSeq" id="XP_003738811.1">
    <property type="nucleotide sequence ID" value="XM_003738763.1"/>
</dbReference>
<protein>
    <submittedName>
        <fullName evidence="9">Lipase member K-like</fullName>
    </submittedName>
</protein>
<evidence type="ECO:0000256" key="4">
    <source>
        <dbReference type="ARBA" id="ARBA00022963"/>
    </source>
</evidence>